<keyword evidence="1" id="KW-0472">Membrane</keyword>
<evidence type="ECO:0000313" key="4">
    <source>
        <dbReference type="WBParaSite" id="jg17602"/>
    </source>
</evidence>
<keyword evidence="1" id="KW-1133">Transmembrane helix</keyword>
<dbReference type="AlphaFoldDB" id="A0A915DBX0"/>
<evidence type="ECO:0000256" key="2">
    <source>
        <dbReference type="SAM" id="SignalP"/>
    </source>
</evidence>
<proteinExistence type="predicted"/>
<sequence length="112" mass="13131">MALFVLWLFCVIELLQRKQEFLQKIVENASHLSSIDQQADIYKTGIWLTIMLLFGLGLVIVLGFWFLNIVVLTYLHLKRCQQQWDVNQIEAEKALLAPHEQSHDPNNKNRLK</sequence>
<feature type="transmembrane region" description="Helical" evidence="1">
    <location>
        <begin position="46"/>
        <end position="75"/>
    </location>
</feature>
<keyword evidence="1" id="KW-0812">Transmembrane</keyword>
<reference evidence="4" key="1">
    <citation type="submission" date="2022-11" db="UniProtKB">
        <authorList>
            <consortium name="WormBaseParasite"/>
        </authorList>
    </citation>
    <scope>IDENTIFICATION</scope>
</reference>
<dbReference type="WBParaSite" id="jg17602">
    <property type="protein sequence ID" value="jg17602"/>
    <property type="gene ID" value="jg17602"/>
</dbReference>
<accession>A0A915DBX0</accession>
<evidence type="ECO:0000313" key="3">
    <source>
        <dbReference type="Proteomes" id="UP000887574"/>
    </source>
</evidence>
<protein>
    <submittedName>
        <fullName evidence="4">Uncharacterized protein</fullName>
    </submittedName>
</protein>
<keyword evidence="3" id="KW-1185">Reference proteome</keyword>
<evidence type="ECO:0000256" key="1">
    <source>
        <dbReference type="SAM" id="Phobius"/>
    </source>
</evidence>
<keyword evidence="2" id="KW-0732">Signal</keyword>
<organism evidence="3 4">
    <name type="scientific">Ditylenchus dipsaci</name>
    <dbReference type="NCBI Taxonomy" id="166011"/>
    <lineage>
        <taxon>Eukaryota</taxon>
        <taxon>Metazoa</taxon>
        <taxon>Ecdysozoa</taxon>
        <taxon>Nematoda</taxon>
        <taxon>Chromadorea</taxon>
        <taxon>Rhabditida</taxon>
        <taxon>Tylenchina</taxon>
        <taxon>Tylenchomorpha</taxon>
        <taxon>Sphaerularioidea</taxon>
        <taxon>Anguinidae</taxon>
        <taxon>Anguininae</taxon>
        <taxon>Ditylenchus</taxon>
    </lineage>
</organism>
<feature type="chain" id="PRO_5037724246" evidence="2">
    <location>
        <begin position="18"/>
        <end position="112"/>
    </location>
</feature>
<name>A0A915DBX0_9BILA</name>
<feature type="signal peptide" evidence="2">
    <location>
        <begin position="1"/>
        <end position="17"/>
    </location>
</feature>
<dbReference type="Proteomes" id="UP000887574">
    <property type="component" value="Unplaced"/>
</dbReference>